<gene>
    <name evidence="1" type="ORF">S01H1_78128</name>
</gene>
<proteinExistence type="predicted"/>
<evidence type="ECO:0000313" key="1">
    <source>
        <dbReference type="EMBL" id="GAG43604.1"/>
    </source>
</evidence>
<name>X0XKA5_9ZZZZ</name>
<accession>X0XKA5</accession>
<protein>
    <recommendedName>
        <fullName evidence="2">Glycosyl hydrolase family 32 N-terminal domain-containing protein</fullName>
    </recommendedName>
</protein>
<sequence>MQRADGYRGIWFELGEKYEHGDKYSGGLGTYTAKHVPLAVHAAEARRTFFVWGGTKKGKRHLLLMASYYDHETGTVPRPVVVHDKQGVTDPHDNPSICLDEQGHVWVFVAGRASVRDGLVYRSREPHSIDDFELVQ</sequence>
<evidence type="ECO:0008006" key="2">
    <source>
        <dbReference type="Google" id="ProtNLM"/>
    </source>
</evidence>
<dbReference type="AlphaFoldDB" id="X0XKA5"/>
<reference evidence="1" key="1">
    <citation type="journal article" date="2014" name="Front. Microbiol.">
        <title>High frequency of phylogenetically diverse reductive dehalogenase-homologous genes in deep subseafloor sedimentary metagenomes.</title>
        <authorList>
            <person name="Kawai M."/>
            <person name="Futagami T."/>
            <person name="Toyoda A."/>
            <person name="Takaki Y."/>
            <person name="Nishi S."/>
            <person name="Hori S."/>
            <person name="Arai W."/>
            <person name="Tsubouchi T."/>
            <person name="Morono Y."/>
            <person name="Uchiyama I."/>
            <person name="Ito T."/>
            <person name="Fujiyama A."/>
            <person name="Inagaki F."/>
            <person name="Takami H."/>
        </authorList>
    </citation>
    <scope>NUCLEOTIDE SEQUENCE</scope>
    <source>
        <strain evidence="1">Expedition CK06-06</strain>
    </source>
</reference>
<organism evidence="1">
    <name type="scientific">marine sediment metagenome</name>
    <dbReference type="NCBI Taxonomy" id="412755"/>
    <lineage>
        <taxon>unclassified sequences</taxon>
        <taxon>metagenomes</taxon>
        <taxon>ecological metagenomes</taxon>
    </lineage>
</organism>
<feature type="non-terminal residue" evidence="1">
    <location>
        <position position="136"/>
    </location>
</feature>
<comment type="caution">
    <text evidence="1">The sequence shown here is derived from an EMBL/GenBank/DDBJ whole genome shotgun (WGS) entry which is preliminary data.</text>
</comment>
<dbReference type="EMBL" id="BARS01052564">
    <property type="protein sequence ID" value="GAG43604.1"/>
    <property type="molecule type" value="Genomic_DNA"/>
</dbReference>